<gene>
    <name evidence="3" type="ORF">LSAT_V11C500252850</name>
</gene>
<feature type="region of interest" description="Disordered" evidence="2">
    <location>
        <begin position="1"/>
        <end position="149"/>
    </location>
</feature>
<evidence type="ECO:0008006" key="5">
    <source>
        <dbReference type="Google" id="ProtNLM"/>
    </source>
</evidence>
<name>A0A9R1XBS0_LACSA</name>
<dbReference type="AlphaFoldDB" id="A0A9R1XBS0"/>
<keyword evidence="4" id="KW-1185">Reference proteome</keyword>
<evidence type="ECO:0000313" key="3">
    <source>
        <dbReference type="EMBL" id="KAJ0208420.1"/>
    </source>
</evidence>
<keyword evidence="1" id="KW-0175">Coiled coil</keyword>
<dbReference type="PANTHER" id="PTHR33411:SF33">
    <property type="entry name" value="TRANSPOSASE, PTTA_EN_SPM, PLANT-RELATED"/>
    <property type="match status" value="1"/>
</dbReference>
<evidence type="ECO:0000256" key="1">
    <source>
        <dbReference type="SAM" id="Coils"/>
    </source>
</evidence>
<organism evidence="3 4">
    <name type="scientific">Lactuca sativa</name>
    <name type="common">Garden lettuce</name>
    <dbReference type="NCBI Taxonomy" id="4236"/>
    <lineage>
        <taxon>Eukaryota</taxon>
        <taxon>Viridiplantae</taxon>
        <taxon>Streptophyta</taxon>
        <taxon>Embryophyta</taxon>
        <taxon>Tracheophyta</taxon>
        <taxon>Spermatophyta</taxon>
        <taxon>Magnoliopsida</taxon>
        <taxon>eudicotyledons</taxon>
        <taxon>Gunneridae</taxon>
        <taxon>Pentapetalae</taxon>
        <taxon>asterids</taxon>
        <taxon>campanulids</taxon>
        <taxon>Asterales</taxon>
        <taxon>Asteraceae</taxon>
        <taxon>Cichorioideae</taxon>
        <taxon>Cichorieae</taxon>
        <taxon>Lactucinae</taxon>
        <taxon>Lactuca</taxon>
    </lineage>
</organism>
<protein>
    <recommendedName>
        <fullName evidence="5">Transposase, Ptta/En/Spm, plant</fullName>
    </recommendedName>
</protein>
<feature type="compositionally biased region" description="Acidic residues" evidence="2">
    <location>
        <begin position="127"/>
        <end position="139"/>
    </location>
</feature>
<evidence type="ECO:0000256" key="2">
    <source>
        <dbReference type="SAM" id="MobiDB-lite"/>
    </source>
</evidence>
<dbReference type="PANTHER" id="PTHR33411">
    <property type="entry name" value="OS08G0392500 PROTEIN"/>
    <property type="match status" value="1"/>
</dbReference>
<comment type="caution">
    <text evidence="3">The sequence shown here is derived from an EMBL/GenBank/DDBJ whole genome shotgun (WGS) entry which is preliminary data.</text>
</comment>
<reference evidence="3 4" key="1">
    <citation type="journal article" date="2017" name="Nat. Commun.">
        <title>Genome assembly with in vitro proximity ligation data and whole-genome triplication in lettuce.</title>
        <authorList>
            <person name="Reyes-Chin-Wo S."/>
            <person name="Wang Z."/>
            <person name="Yang X."/>
            <person name="Kozik A."/>
            <person name="Arikit S."/>
            <person name="Song C."/>
            <person name="Xia L."/>
            <person name="Froenicke L."/>
            <person name="Lavelle D.O."/>
            <person name="Truco M.J."/>
            <person name="Xia R."/>
            <person name="Zhu S."/>
            <person name="Xu C."/>
            <person name="Xu H."/>
            <person name="Xu X."/>
            <person name="Cox K."/>
            <person name="Korf I."/>
            <person name="Meyers B.C."/>
            <person name="Michelmore R.W."/>
        </authorList>
    </citation>
    <scope>NUCLEOTIDE SEQUENCE [LARGE SCALE GENOMIC DNA]</scope>
    <source>
        <strain evidence="4">cv. Salinas</strain>
        <tissue evidence="3">Seedlings</tissue>
    </source>
</reference>
<accession>A0A9R1XBS0</accession>
<sequence>MQDTHIMSGSRGRQPRSHHSAACGRDSTGSRRHDSAHGGGDSTGGRLHDSAHGHDSTGSRPQDSSPNDRQRQGCTRLTPLSVHDAKNLGHRYAGSTSDVGISDQMDDTQRIIKRRRVHEAHNSGIDPDNDSEEEDDDDTQHDSNVADTPHRYGDTRLYLEKFGKKFASYQVHHQIRLIFDQFLDGAWPTFTKLPPTVFQQMFRAFGKYYRWDSVNDGMIESGFRSVVQDRYSDIMSEYRHEYVNRDRAAGHNILNTNNDFAIMRDFKPISFNEDVWKDLCKYWDTDAWRKKSVAGRANRMSGDDTGTVSRYTGGSRAKGIEAYPYISGTFSYYPPYCRGQEKKFMAKDYDTIQELEFCTPTARAICYNNNNRFVLINCRRDTLVPWLKNGDVDLWVQAQERRGKCRRIYGVGSSDLHFVVMGTSSNRNKPTSSEYQQSQQRVQELEEAHVELVRQNGEMAKRQAQMEKQMTEMVEFMRRYDTNNRPDNPSNPSNAP</sequence>
<proteinExistence type="predicted"/>
<feature type="compositionally biased region" description="Basic and acidic residues" evidence="2">
    <location>
        <begin position="46"/>
        <end position="57"/>
    </location>
</feature>
<dbReference type="EMBL" id="NBSK02000005">
    <property type="protein sequence ID" value="KAJ0208420.1"/>
    <property type="molecule type" value="Genomic_DNA"/>
</dbReference>
<evidence type="ECO:0000313" key="4">
    <source>
        <dbReference type="Proteomes" id="UP000235145"/>
    </source>
</evidence>
<feature type="coiled-coil region" evidence="1">
    <location>
        <begin position="435"/>
        <end position="462"/>
    </location>
</feature>
<dbReference type="Proteomes" id="UP000235145">
    <property type="component" value="Unassembled WGS sequence"/>
</dbReference>